<name>A0ABZ2XPY6_9RHOB</name>
<reference evidence="10 11" key="1">
    <citation type="submission" date="2023-04" db="EMBL/GenBank/DDBJ databases">
        <title>Complete genome sequence of Alisedimentitalea scapharcae.</title>
        <authorList>
            <person name="Rong J.-C."/>
            <person name="Yi M.-L."/>
            <person name="Zhao Q."/>
        </authorList>
    </citation>
    <scope>NUCLEOTIDE SEQUENCE [LARGE SCALE GENOMIC DNA]</scope>
    <source>
        <strain evidence="10 11">KCTC 42119</strain>
    </source>
</reference>
<evidence type="ECO:0000256" key="4">
    <source>
        <dbReference type="ARBA" id="ARBA00022475"/>
    </source>
</evidence>
<keyword evidence="5 8" id="KW-0812">Transmembrane</keyword>
<proteinExistence type="inferred from homology"/>
<evidence type="ECO:0000256" key="5">
    <source>
        <dbReference type="ARBA" id="ARBA00022692"/>
    </source>
</evidence>
<keyword evidence="6 8" id="KW-1133">Transmembrane helix</keyword>
<dbReference type="Gene3D" id="1.10.3720.10">
    <property type="entry name" value="MetI-like"/>
    <property type="match status" value="1"/>
</dbReference>
<evidence type="ECO:0000256" key="1">
    <source>
        <dbReference type="ARBA" id="ARBA00004651"/>
    </source>
</evidence>
<feature type="transmembrane region" description="Helical" evidence="8">
    <location>
        <begin position="173"/>
        <end position="195"/>
    </location>
</feature>
<feature type="transmembrane region" description="Helical" evidence="8">
    <location>
        <begin position="216"/>
        <end position="238"/>
    </location>
</feature>
<dbReference type="PANTHER" id="PTHR42929:SF1">
    <property type="entry name" value="INNER MEMBRANE ABC TRANSPORTER PERMEASE PROTEIN YDCU-RELATED"/>
    <property type="match status" value="1"/>
</dbReference>
<feature type="transmembrane region" description="Helical" evidence="8">
    <location>
        <begin position="280"/>
        <end position="300"/>
    </location>
</feature>
<evidence type="ECO:0000256" key="6">
    <source>
        <dbReference type="ARBA" id="ARBA00022989"/>
    </source>
</evidence>
<comment type="subcellular location">
    <subcellularLocation>
        <location evidence="1 8">Cell membrane</location>
        <topology evidence="1 8">Multi-pass membrane protein</topology>
    </subcellularLocation>
</comment>
<organism evidence="10 11">
    <name type="scientific">Aliisedimentitalea scapharcae</name>
    <dbReference type="NCBI Taxonomy" id="1524259"/>
    <lineage>
        <taxon>Bacteria</taxon>
        <taxon>Pseudomonadati</taxon>
        <taxon>Pseudomonadota</taxon>
        <taxon>Alphaproteobacteria</taxon>
        <taxon>Rhodobacterales</taxon>
        <taxon>Roseobacteraceae</taxon>
        <taxon>Aliisedimentitalea</taxon>
    </lineage>
</organism>
<feature type="transmembrane region" description="Helical" evidence="8">
    <location>
        <begin position="91"/>
        <end position="113"/>
    </location>
</feature>
<keyword evidence="7 8" id="KW-0472">Membrane</keyword>
<evidence type="ECO:0000256" key="2">
    <source>
        <dbReference type="ARBA" id="ARBA00007069"/>
    </source>
</evidence>
<evidence type="ECO:0000313" key="10">
    <source>
        <dbReference type="EMBL" id="WZK88156.1"/>
    </source>
</evidence>
<dbReference type="InterPro" id="IPR000515">
    <property type="entry name" value="MetI-like"/>
</dbReference>
<evidence type="ECO:0000256" key="7">
    <source>
        <dbReference type="ARBA" id="ARBA00023136"/>
    </source>
</evidence>
<evidence type="ECO:0000313" key="11">
    <source>
        <dbReference type="Proteomes" id="UP001623232"/>
    </source>
</evidence>
<keyword evidence="4" id="KW-1003">Cell membrane</keyword>
<keyword evidence="3 8" id="KW-0813">Transport</keyword>
<dbReference type="RefSeq" id="WP_406645525.1">
    <property type="nucleotide sequence ID" value="NZ_CP123584.1"/>
</dbReference>
<dbReference type="SUPFAM" id="SSF161098">
    <property type="entry name" value="MetI-like"/>
    <property type="match status" value="1"/>
</dbReference>
<accession>A0ABZ2XPY6</accession>
<gene>
    <name evidence="10" type="ORF">QEZ52_16325</name>
</gene>
<feature type="transmembrane region" description="Helical" evidence="8">
    <location>
        <begin position="119"/>
        <end position="136"/>
    </location>
</feature>
<feature type="transmembrane region" description="Helical" evidence="8">
    <location>
        <begin position="37"/>
        <end position="58"/>
    </location>
</feature>
<evidence type="ECO:0000256" key="3">
    <source>
        <dbReference type="ARBA" id="ARBA00022448"/>
    </source>
</evidence>
<dbReference type="Pfam" id="PF00528">
    <property type="entry name" value="BPD_transp_1"/>
    <property type="match status" value="1"/>
</dbReference>
<feature type="transmembrane region" description="Helical" evidence="8">
    <location>
        <begin position="143"/>
        <end position="161"/>
    </location>
</feature>
<dbReference type="Proteomes" id="UP001623232">
    <property type="component" value="Chromosome"/>
</dbReference>
<keyword evidence="11" id="KW-1185">Reference proteome</keyword>
<dbReference type="InterPro" id="IPR035906">
    <property type="entry name" value="MetI-like_sf"/>
</dbReference>
<evidence type="ECO:0000259" key="9">
    <source>
        <dbReference type="PROSITE" id="PS50928"/>
    </source>
</evidence>
<dbReference type="PROSITE" id="PS50928">
    <property type="entry name" value="ABC_TM1"/>
    <property type="match status" value="1"/>
</dbReference>
<evidence type="ECO:0000256" key="8">
    <source>
        <dbReference type="RuleBase" id="RU363032"/>
    </source>
</evidence>
<dbReference type="CDD" id="cd06261">
    <property type="entry name" value="TM_PBP2"/>
    <property type="match status" value="1"/>
</dbReference>
<sequence>MNDRPLVGVILVDPDREGEVFNLRSETGRGVALSAPATVYVGFLVAAPLVILVAYSLWTQTYVSIDRTVTLANYVEALHDPLVRHLMIRSILIAGAVTIVTVALAYPIAYFIALRARRQTLWLLLITIPFWSSYLLRVFAWKLILGFNGVLNSALLGLGVIDTPLTFLLYNEFAVVLTLAHAWAPFAILPIYVSLQKIDPSLLEAARDLGSSTAERFWRVTLPLTIPGIIAACLIIFIPTVGDYVTPSLVGGSDGKMIANLIQVQFGAANNWPLGATLSLLAMLAVGFVAVLFVLSATGLGRRIK</sequence>
<protein>
    <submittedName>
        <fullName evidence="10">ABC transporter permease</fullName>
    </submittedName>
</protein>
<feature type="domain" description="ABC transmembrane type-1" evidence="9">
    <location>
        <begin position="87"/>
        <end position="293"/>
    </location>
</feature>
<comment type="similarity">
    <text evidence="2">Belongs to the binding-protein-dependent transport system permease family. CysTW subfamily.</text>
</comment>
<dbReference type="EMBL" id="CP123584">
    <property type="protein sequence ID" value="WZK88156.1"/>
    <property type="molecule type" value="Genomic_DNA"/>
</dbReference>
<dbReference type="PANTHER" id="PTHR42929">
    <property type="entry name" value="INNER MEMBRANE ABC TRANSPORTER PERMEASE PROTEIN YDCU-RELATED-RELATED"/>
    <property type="match status" value="1"/>
</dbReference>